<evidence type="ECO:0000313" key="2">
    <source>
        <dbReference type="Proteomes" id="UP000075920"/>
    </source>
</evidence>
<proteinExistence type="predicted"/>
<accession>A0A182WQC2</accession>
<reference evidence="2" key="1">
    <citation type="submission" date="2013-03" db="EMBL/GenBank/DDBJ databases">
        <title>The Genome Sequence of Anopheles minimus MINIMUS1.</title>
        <authorList>
            <consortium name="The Broad Institute Genomics Platform"/>
            <person name="Neafsey D.E."/>
            <person name="Walton C."/>
            <person name="Walker B."/>
            <person name="Young S.K."/>
            <person name="Zeng Q."/>
            <person name="Gargeya S."/>
            <person name="Fitzgerald M."/>
            <person name="Haas B."/>
            <person name="Abouelleil A."/>
            <person name="Allen A.W."/>
            <person name="Alvarado L."/>
            <person name="Arachchi H.M."/>
            <person name="Berlin A.M."/>
            <person name="Chapman S.B."/>
            <person name="Gainer-Dewar J."/>
            <person name="Goldberg J."/>
            <person name="Griggs A."/>
            <person name="Gujja S."/>
            <person name="Hansen M."/>
            <person name="Howarth C."/>
            <person name="Imamovic A."/>
            <person name="Ireland A."/>
            <person name="Larimer J."/>
            <person name="McCowan C."/>
            <person name="Murphy C."/>
            <person name="Pearson M."/>
            <person name="Poon T.W."/>
            <person name="Priest M."/>
            <person name="Roberts A."/>
            <person name="Saif S."/>
            <person name="Shea T."/>
            <person name="Sisk P."/>
            <person name="Sykes S."/>
            <person name="Wortman J."/>
            <person name="Nusbaum C."/>
            <person name="Birren B."/>
        </authorList>
    </citation>
    <scope>NUCLEOTIDE SEQUENCE [LARGE SCALE GENOMIC DNA]</scope>
    <source>
        <strain evidence="2">MINIMUS1</strain>
    </source>
</reference>
<dbReference type="EnsemblMetazoa" id="AMIN014847-RA">
    <property type="protein sequence ID" value="AMIN014847-PA"/>
    <property type="gene ID" value="AMIN014847"/>
</dbReference>
<sequence length="103" mass="11629">MFTTVNDVIVLHRNVRRQTIEPGLQGALIVHLQVSALDRVPSTIFLLHPVQTVAVVIHRDTFRQVYLLFVYVQHGAVHRGAHNVGRFRVAVGPVKMPTAFIDR</sequence>
<evidence type="ECO:0000313" key="1">
    <source>
        <dbReference type="EnsemblMetazoa" id="AMIN014847-PA"/>
    </source>
</evidence>
<name>A0A182WQC2_9DIPT</name>
<dbReference type="Proteomes" id="UP000075920">
    <property type="component" value="Unassembled WGS sequence"/>
</dbReference>
<dbReference type="AlphaFoldDB" id="A0A182WQC2"/>
<organism evidence="1 2">
    <name type="scientific">Anopheles minimus</name>
    <dbReference type="NCBI Taxonomy" id="112268"/>
    <lineage>
        <taxon>Eukaryota</taxon>
        <taxon>Metazoa</taxon>
        <taxon>Ecdysozoa</taxon>
        <taxon>Arthropoda</taxon>
        <taxon>Hexapoda</taxon>
        <taxon>Insecta</taxon>
        <taxon>Pterygota</taxon>
        <taxon>Neoptera</taxon>
        <taxon>Endopterygota</taxon>
        <taxon>Diptera</taxon>
        <taxon>Nematocera</taxon>
        <taxon>Culicoidea</taxon>
        <taxon>Culicidae</taxon>
        <taxon>Anophelinae</taxon>
        <taxon>Anopheles</taxon>
    </lineage>
</organism>
<keyword evidence="2" id="KW-1185">Reference proteome</keyword>
<reference evidence="1" key="2">
    <citation type="submission" date="2020-05" db="UniProtKB">
        <authorList>
            <consortium name="EnsemblMetazoa"/>
        </authorList>
    </citation>
    <scope>IDENTIFICATION</scope>
    <source>
        <strain evidence="1">MINIMUS1</strain>
    </source>
</reference>
<protein>
    <submittedName>
        <fullName evidence="1">Uncharacterized protein</fullName>
    </submittedName>
</protein>
<dbReference type="VEuPathDB" id="VectorBase:AMIN014847"/>